<keyword evidence="1" id="KW-0472">Membrane</keyword>
<dbReference type="KEGG" id="uru:DSM104443_01469"/>
<dbReference type="Proteomes" id="UP000501534">
    <property type="component" value="Chromosome"/>
</dbReference>
<protein>
    <recommendedName>
        <fullName evidence="4">Type IV pilin accessory protein</fullName>
    </recommendedName>
</protein>
<dbReference type="NCBIfam" id="NF041437">
    <property type="entry name" value="TfpZ"/>
    <property type="match status" value="1"/>
</dbReference>
<feature type="transmembrane region" description="Helical" evidence="1">
    <location>
        <begin position="42"/>
        <end position="64"/>
    </location>
</feature>
<gene>
    <name evidence="2" type="ORF">DSM104443_01469</name>
</gene>
<organism evidence="2 3">
    <name type="scientific">Usitatibacter rugosus</name>
    <dbReference type="NCBI Taxonomy" id="2732067"/>
    <lineage>
        <taxon>Bacteria</taxon>
        <taxon>Pseudomonadati</taxon>
        <taxon>Pseudomonadota</taxon>
        <taxon>Betaproteobacteria</taxon>
        <taxon>Nitrosomonadales</taxon>
        <taxon>Usitatibacteraceae</taxon>
        <taxon>Usitatibacter</taxon>
    </lineage>
</organism>
<name>A0A6M4GT33_9PROT</name>
<keyword evidence="3" id="KW-1185">Reference proteome</keyword>
<dbReference type="AlphaFoldDB" id="A0A6M4GT33"/>
<evidence type="ECO:0008006" key="4">
    <source>
        <dbReference type="Google" id="ProtNLM"/>
    </source>
</evidence>
<sequence>MTRFKAFGIHLALSSAIAIAVVAAMLFVWYPGPFFAAMGGNNLVMILIGVDVVLGPLITLVIFNPGKARHLLKLDFTIIGIIQFAALAYGIAVIAEVRPIYMVFTVDRFDLVAASDIKPEEVAKVTNPEFKDVSWGRPRTIAVRTPSDPNEQFRVIQSALSGSDLQTFPQYYVPYESMAAEALRRAKPVDTLVKTFPSEMEIALRDVGRSAADVRYLPVKGRVKDYSVLMDAKTGAVLGIAKVIPW</sequence>
<evidence type="ECO:0000256" key="1">
    <source>
        <dbReference type="SAM" id="Phobius"/>
    </source>
</evidence>
<feature type="transmembrane region" description="Helical" evidence="1">
    <location>
        <begin position="76"/>
        <end position="95"/>
    </location>
</feature>
<proteinExistence type="predicted"/>
<accession>A0A6M4GT33</accession>
<keyword evidence="1" id="KW-0812">Transmembrane</keyword>
<dbReference type="EMBL" id="CP053069">
    <property type="protein sequence ID" value="QJR10411.1"/>
    <property type="molecule type" value="Genomic_DNA"/>
</dbReference>
<evidence type="ECO:0000313" key="3">
    <source>
        <dbReference type="Proteomes" id="UP000501534"/>
    </source>
</evidence>
<reference evidence="2 3" key="1">
    <citation type="submission" date="2020-04" db="EMBL/GenBank/DDBJ databases">
        <title>Usitatibacter rugosus gen. nov., sp. nov. and Usitatibacter palustris sp. nov., novel members of Usitatibacteraceae fam. nov. within the order Nitrosomonadales isolated from soil.</title>
        <authorList>
            <person name="Huber K.J."/>
            <person name="Neumann-Schaal M."/>
            <person name="Geppert A."/>
            <person name="Luckner M."/>
            <person name="Wanner G."/>
            <person name="Overmann J."/>
        </authorList>
    </citation>
    <scope>NUCLEOTIDE SEQUENCE [LARGE SCALE GENOMIC DNA]</scope>
    <source>
        <strain evidence="2 3">0125_3</strain>
    </source>
</reference>
<dbReference type="RefSeq" id="WP_171090896.1">
    <property type="nucleotide sequence ID" value="NZ_CP053069.1"/>
</dbReference>
<evidence type="ECO:0000313" key="2">
    <source>
        <dbReference type="EMBL" id="QJR10411.1"/>
    </source>
</evidence>
<feature type="transmembrane region" description="Helical" evidence="1">
    <location>
        <begin position="7"/>
        <end position="30"/>
    </location>
</feature>
<keyword evidence="1" id="KW-1133">Transmembrane helix</keyword>
<dbReference type="InterPro" id="IPR047814">
    <property type="entry name" value="TfpX/TfpZ-like"/>
</dbReference>